<dbReference type="InParanoid" id="A0A6I9Q9T7"/>
<evidence type="ECO:0000313" key="4">
    <source>
        <dbReference type="RefSeq" id="XP_010905349.1"/>
    </source>
</evidence>
<accession>A0A6I9Q9T7</accession>
<keyword evidence="3" id="KW-1185">Reference proteome</keyword>
<feature type="domain" description="Reverse transcriptase" evidence="1">
    <location>
        <begin position="52"/>
        <end position="113"/>
    </location>
</feature>
<dbReference type="InterPro" id="IPR041577">
    <property type="entry name" value="RT_RNaseH_2"/>
</dbReference>
<dbReference type="InterPro" id="IPR043128">
    <property type="entry name" value="Rev_trsase/Diguanyl_cyclase"/>
</dbReference>
<dbReference type="SUPFAM" id="SSF56672">
    <property type="entry name" value="DNA/RNA polymerases"/>
    <property type="match status" value="1"/>
</dbReference>
<dbReference type="InterPro" id="IPR053134">
    <property type="entry name" value="RNA-dir_DNA_polymerase"/>
</dbReference>
<dbReference type="RefSeq" id="XP_010905349.1">
    <property type="nucleotide sequence ID" value="XM_010907047.1"/>
</dbReference>
<gene>
    <name evidence="4" type="primary">LOC105032576</name>
</gene>
<dbReference type="PANTHER" id="PTHR24559">
    <property type="entry name" value="TRANSPOSON TY3-I GAG-POL POLYPROTEIN"/>
    <property type="match status" value="1"/>
</dbReference>
<dbReference type="OrthoDB" id="779804at2759"/>
<dbReference type="Pfam" id="PF17919">
    <property type="entry name" value="RT_RNaseH_2"/>
    <property type="match status" value="1"/>
</dbReference>
<organism evidence="3 4">
    <name type="scientific">Elaeis guineensis var. tenera</name>
    <name type="common">Oil palm</name>
    <dbReference type="NCBI Taxonomy" id="51953"/>
    <lineage>
        <taxon>Eukaryota</taxon>
        <taxon>Viridiplantae</taxon>
        <taxon>Streptophyta</taxon>
        <taxon>Embryophyta</taxon>
        <taxon>Tracheophyta</taxon>
        <taxon>Spermatophyta</taxon>
        <taxon>Magnoliopsida</taxon>
        <taxon>Liliopsida</taxon>
        <taxon>Arecaceae</taxon>
        <taxon>Arecoideae</taxon>
        <taxon>Cocoseae</taxon>
        <taxon>Elaeidinae</taxon>
        <taxon>Elaeis</taxon>
    </lineage>
</organism>
<name>A0A6I9Q9T7_ELAGV</name>
<proteinExistence type="predicted"/>
<dbReference type="Proteomes" id="UP000504607">
    <property type="component" value="Unplaced"/>
</dbReference>
<reference evidence="4" key="1">
    <citation type="submission" date="2025-08" db="UniProtKB">
        <authorList>
            <consortium name="RefSeq"/>
        </authorList>
    </citation>
    <scope>IDENTIFICATION</scope>
</reference>
<dbReference type="InterPro" id="IPR000477">
    <property type="entry name" value="RT_dom"/>
</dbReference>
<evidence type="ECO:0000313" key="3">
    <source>
        <dbReference type="Proteomes" id="UP000504607"/>
    </source>
</evidence>
<protein>
    <submittedName>
        <fullName evidence="4">Uncharacterized protein LOC105032576</fullName>
    </submittedName>
</protein>
<dbReference type="Pfam" id="PF00078">
    <property type="entry name" value="RVT_1"/>
    <property type="match status" value="1"/>
</dbReference>
<dbReference type="Gene3D" id="3.30.70.270">
    <property type="match status" value="2"/>
</dbReference>
<dbReference type="PANTHER" id="PTHR24559:SF444">
    <property type="entry name" value="REVERSE TRANSCRIPTASE DOMAIN-CONTAINING PROTEIN"/>
    <property type="match status" value="1"/>
</dbReference>
<dbReference type="AlphaFoldDB" id="A0A6I9Q9T7"/>
<evidence type="ECO:0000259" key="2">
    <source>
        <dbReference type="Pfam" id="PF17919"/>
    </source>
</evidence>
<sequence length="255" mass="29842">MIKFVRANIDVFIWSAFDMLGIPADVIIYKLNVDLGFKPVQQKKEVLLQRGVIYQHLANKIFKHQINRNMKVYVDDMLVKSIEEDWHITNLKKVFRELRKHQMKLNPNKYAFGVALGKFFDFLINQRGIEANLEKIHALLEMKCPTIIRKIQQLTRRIAALSQFISKSAERCLSFFKTLRQIKNFNWTIKCQSAFDDLKKYLSSVPLLSKPVEGKELYMCVSISPNAVSSVLIREDIDIQRSIYYISRLLRGIEI</sequence>
<dbReference type="InterPro" id="IPR043502">
    <property type="entry name" value="DNA/RNA_pol_sf"/>
</dbReference>
<evidence type="ECO:0000259" key="1">
    <source>
        <dbReference type="Pfam" id="PF00078"/>
    </source>
</evidence>
<feature type="domain" description="Reverse transcriptase/retrotransposon-derived protein RNase H-like" evidence="2">
    <location>
        <begin position="187"/>
        <end position="254"/>
    </location>
</feature>